<accession>A0A8J2JLJ3</accession>
<evidence type="ECO:0000313" key="2">
    <source>
        <dbReference type="Proteomes" id="UP000708208"/>
    </source>
</evidence>
<dbReference type="EMBL" id="CAJVCH010039766">
    <property type="protein sequence ID" value="CAG7716609.1"/>
    <property type="molecule type" value="Genomic_DNA"/>
</dbReference>
<gene>
    <name evidence="1" type="ORF">AFUS01_LOCUS6108</name>
</gene>
<reference evidence="1" key="1">
    <citation type="submission" date="2021-06" db="EMBL/GenBank/DDBJ databases">
        <authorList>
            <person name="Hodson N. C."/>
            <person name="Mongue J. A."/>
            <person name="Jaron S. K."/>
        </authorList>
    </citation>
    <scope>NUCLEOTIDE SEQUENCE</scope>
</reference>
<evidence type="ECO:0000313" key="1">
    <source>
        <dbReference type="EMBL" id="CAG7716609.1"/>
    </source>
</evidence>
<comment type="caution">
    <text evidence="1">The sequence shown here is derived from an EMBL/GenBank/DDBJ whole genome shotgun (WGS) entry which is preliminary data.</text>
</comment>
<keyword evidence="2" id="KW-1185">Reference proteome</keyword>
<sequence length="75" mass="8631">MWSRGTSMVKYKKSKVNGNGTFKMDLSWLVLQRKLGQNNFDAYRNDATSTASLSLIFSKNIRNWQIVMKKLTALV</sequence>
<name>A0A8J2JLJ3_9HEXA</name>
<dbReference type="AlphaFoldDB" id="A0A8J2JLJ3"/>
<proteinExistence type="predicted"/>
<protein>
    <submittedName>
        <fullName evidence="1">Uncharacterized protein</fullName>
    </submittedName>
</protein>
<dbReference type="Proteomes" id="UP000708208">
    <property type="component" value="Unassembled WGS sequence"/>
</dbReference>
<organism evidence="1 2">
    <name type="scientific">Allacma fusca</name>
    <dbReference type="NCBI Taxonomy" id="39272"/>
    <lineage>
        <taxon>Eukaryota</taxon>
        <taxon>Metazoa</taxon>
        <taxon>Ecdysozoa</taxon>
        <taxon>Arthropoda</taxon>
        <taxon>Hexapoda</taxon>
        <taxon>Collembola</taxon>
        <taxon>Symphypleona</taxon>
        <taxon>Sminthuridae</taxon>
        <taxon>Allacma</taxon>
    </lineage>
</organism>